<dbReference type="Pfam" id="PF13738">
    <property type="entry name" value="Pyr_redox_3"/>
    <property type="match status" value="1"/>
</dbReference>
<evidence type="ECO:0000256" key="2">
    <source>
        <dbReference type="ARBA" id="ARBA00022827"/>
    </source>
</evidence>
<dbReference type="Gene3D" id="3.50.50.60">
    <property type="entry name" value="FAD/NAD(P)-binding domain"/>
    <property type="match status" value="2"/>
</dbReference>
<keyword evidence="1" id="KW-0285">Flavoprotein</keyword>
<dbReference type="PANTHER" id="PTHR23023">
    <property type="entry name" value="DIMETHYLANILINE MONOOXYGENASE"/>
    <property type="match status" value="1"/>
</dbReference>
<dbReference type="SUPFAM" id="SSF51905">
    <property type="entry name" value="FAD/NAD(P)-binding domain"/>
    <property type="match status" value="2"/>
</dbReference>
<keyword evidence="2" id="KW-0274">FAD</keyword>
<dbReference type="Proteomes" id="UP000654370">
    <property type="component" value="Unassembled WGS sequence"/>
</dbReference>
<comment type="caution">
    <text evidence="4">The sequence shown here is derived from an EMBL/GenBank/DDBJ whole genome shotgun (WGS) entry which is preliminary data.</text>
</comment>
<dbReference type="EMBL" id="JAEPQZ010000001">
    <property type="protein sequence ID" value="KAG2185730.1"/>
    <property type="molecule type" value="Genomic_DNA"/>
</dbReference>
<organism evidence="4 5">
    <name type="scientific">Mortierella isabellina</name>
    <name type="common">Filamentous fungus</name>
    <name type="synonym">Umbelopsis isabellina</name>
    <dbReference type="NCBI Taxonomy" id="91625"/>
    <lineage>
        <taxon>Eukaryota</taxon>
        <taxon>Fungi</taxon>
        <taxon>Fungi incertae sedis</taxon>
        <taxon>Mucoromycota</taxon>
        <taxon>Mucoromycotina</taxon>
        <taxon>Umbelopsidomycetes</taxon>
        <taxon>Umbelopsidales</taxon>
        <taxon>Umbelopsidaceae</taxon>
        <taxon>Umbelopsis</taxon>
    </lineage>
</organism>
<accession>A0A8H7Q5L6</accession>
<dbReference type="OrthoDB" id="66881at2759"/>
<evidence type="ECO:0008006" key="6">
    <source>
        <dbReference type="Google" id="ProtNLM"/>
    </source>
</evidence>
<sequence>MGYQEEENLTASDELITQIDKENTVPKHTYEKYQSEQTVKSIPSYISPVHFASNESLLNKHIDTVAVVGAGPAGLPTAKWLKEEGLTVRIFERNHASGGTWIYGATPALDPQYPSEIPSVGAQATLPPQGAVLPYTVTQEYNEEAERLLLHHTPPNPCYESLGNNVATPLLKYKDLEWPKDTPWFTGHQVICQYLQDYSTTLGLTEITEYNTSVERIEENPDGQGWRVLTKTAEKVIKDGKPCLRVSWKEEVGCYITRFSINASLVANYEVQKFDAVVVATGHYHVPYVPDFPGLREWHASFPSSVSHSKSYRVPQPFKGKNVLVIGNGTSAIDIMRDIAGYANNVYHSIRESHHNYDEKYLALRKELSSWIPSKVQHRVGIKHFLAKDNVQNSIIEFVDGEIITDIDHIIICTGYMFNFHFLENLHSDEATKAKFGDAAVPPDDRVLVKSGGQIYNLHKDIFYIPNPTLSFVGVPFHIATFSFFEFQALAVARAYGKRARLPDESSMRAEWNERLKQKGDGREFHALGAELEQEYIQNILAWLNRDGAIYGAETLKGHESWWFEVKKNALPELRKKLNI</sequence>
<evidence type="ECO:0000256" key="1">
    <source>
        <dbReference type="ARBA" id="ARBA00022630"/>
    </source>
</evidence>
<keyword evidence="3" id="KW-0560">Oxidoreductase</keyword>
<dbReference type="InterPro" id="IPR036188">
    <property type="entry name" value="FAD/NAD-bd_sf"/>
</dbReference>
<dbReference type="AlphaFoldDB" id="A0A8H7Q5L6"/>
<proteinExistence type="predicted"/>
<evidence type="ECO:0000256" key="3">
    <source>
        <dbReference type="ARBA" id="ARBA00023002"/>
    </source>
</evidence>
<evidence type="ECO:0000313" key="5">
    <source>
        <dbReference type="Proteomes" id="UP000654370"/>
    </source>
</evidence>
<dbReference type="InterPro" id="IPR050346">
    <property type="entry name" value="FMO-like"/>
</dbReference>
<evidence type="ECO:0000313" key="4">
    <source>
        <dbReference type="EMBL" id="KAG2185730.1"/>
    </source>
</evidence>
<dbReference type="Pfam" id="PF13450">
    <property type="entry name" value="NAD_binding_8"/>
    <property type="match status" value="1"/>
</dbReference>
<dbReference type="GO" id="GO:0016491">
    <property type="term" value="F:oxidoreductase activity"/>
    <property type="evidence" value="ECO:0007669"/>
    <property type="project" value="UniProtKB-KW"/>
</dbReference>
<keyword evidence="5" id="KW-1185">Reference proteome</keyword>
<protein>
    <recommendedName>
        <fullName evidence="6">Thiol-specific monooxygenase</fullName>
    </recommendedName>
</protein>
<dbReference type="PRINTS" id="PR00419">
    <property type="entry name" value="ADXRDTASE"/>
</dbReference>
<reference evidence="4" key="1">
    <citation type="submission" date="2020-12" db="EMBL/GenBank/DDBJ databases">
        <title>Metabolic potential, ecology and presence of endohyphal bacteria is reflected in genomic diversity of Mucoromycotina.</title>
        <authorList>
            <person name="Muszewska A."/>
            <person name="Okrasinska A."/>
            <person name="Steczkiewicz K."/>
            <person name="Drgas O."/>
            <person name="Orlowska M."/>
            <person name="Perlinska-Lenart U."/>
            <person name="Aleksandrzak-Piekarczyk T."/>
            <person name="Szatraj K."/>
            <person name="Zielenkiewicz U."/>
            <person name="Pilsyk S."/>
            <person name="Malc E."/>
            <person name="Mieczkowski P."/>
            <person name="Kruszewska J.S."/>
            <person name="Biernat P."/>
            <person name="Pawlowska J."/>
        </authorList>
    </citation>
    <scope>NUCLEOTIDE SEQUENCE</scope>
    <source>
        <strain evidence="4">WA0000067209</strain>
    </source>
</reference>
<name>A0A8H7Q5L6_MORIS</name>
<gene>
    <name evidence="4" type="ORF">INT43_002165</name>
</gene>